<feature type="domain" description="IrrE N-terminal-like" evidence="1">
    <location>
        <begin position="57"/>
        <end position="140"/>
    </location>
</feature>
<evidence type="ECO:0000259" key="1">
    <source>
        <dbReference type="Pfam" id="PF06114"/>
    </source>
</evidence>
<gene>
    <name evidence="2" type="ORF">HMPREF3192_01445</name>
</gene>
<dbReference type="STRING" id="1393034.HMPREF3192_01445"/>
<reference evidence="3" key="1">
    <citation type="submission" date="2016-01" db="EMBL/GenBank/DDBJ databases">
        <authorList>
            <person name="Mitreva M."/>
            <person name="Pepin K.H."/>
            <person name="Mihindukulasuriya K.A."/>
            <person name="Fulton R."/>
            <person name="Fronick C."/>
            <person name="O'Laughlin M."/>
            <person name="Miner T."/>
            <person name="Herter B."/>
            <person name="Rosa B.A."/>
            <person name="Cordes M."/>
            <person name="Tomlinson C."/>
            <person name="Wollam A."/>
            <person name="Palsikar V.B."/>
            <person name="Mardis E.R."/>
            <person name="Wilson R.K."/>
        </authorList>
    </citation>
    <scope>NUCLEOTIDE SEQUENCE [LARGE SCALE GENOMIC DNA]</scope>
    <source>
        <strain evidence="3">DNF00019</strain>
    </source>
</reference>
<proteinExistence type="predicted"/>
<dbReference type="Proteomes" id="UP000070675">
    <property type="component" value="Unassembled WGS sequence"/>
</dbReference>
<dbReference type="EMBL" id="LSCR01000042">
    <property type="protein sequence ID" value="KXB33069.1"/>
    <property type="molecule type" value="Genomic_DNA"/>
</dbReference>
<dbReference type="Pfam" id="PF06114">
    <property type="entry name" value="Peptidase_M78"/>
    <property type="match status" value="1"/>
</dbReference>
<dbReference type="InterPro" id="IPR010359">
    <property type="entry name" value="IrrE_HExxH"/>
</dbReference>
<name>A0A133XQ51_9ACTN</name>
<dbReference type="OrthoDB" id="9794834at2"/>
<evidence type="ECO:0000313" key="3">
    <source>
        <dbReference type="Proteomes" id="UP000070675"/>
    </source>
</evidence>
<dbReference type="AlphaFoldDB" id="A0A133XQ51"/>
<organism evidence="2 3">
    <name type="scientific">Atopobium deltae</name>
    <dbReference type="NCBI Taxonomy" id="1393034"/>
    <lineage>
        <taxon>Bacteria</taxon>
        <taxon>Bacillati</taxon>
        <taxon>Actinomycetota</taxon>
        <taxon>Coriobacteriia</taxon>
        <taxon>Coriobacteriales</taxon>
        <taxon>Atopobiaceae</taxon>
        <taxon>Atopobium</taxon>
    </lineage>
</organism>
<comment type="caution">
    <text evidence="2">The sequence shown here is derived from an EMBL/GenBank/DDBJ whole genome shotgun (WGS) entry which is preliminary data.</text>
</comment>
<protein>
    <submittedName>
        <fullName evidence="2">Putative toxin-antitoxin system, toxin component</fullName>
    </submittedName>
</protein>
<accession>A0A133XQ51</accession>
<sequence>MSRQAIRDLTKTLRSYMGVSDNQKFPVMKFLEFVMPKIYEDFNYEILSKEEMKNKHGETYPNKRIIHLRQDVYEGACNGNGRDLYTVAHEIGHFFMHAGDYSFARRAQEEFPVYENSEWQADVFAAELLMPYTEIKNMRPADVSRIYGVSPTAAQVQCRIVNK</sequence>
<evidence type="ECO:0000313" key="2">
    <source>
        <dbReference type="EMBL" id="KXB33069.1"/>
    </source>
</evidence>
<keyword evidence="3" id="KW-1185">Reference proteome</keyword>
<dbReference type="Gene3D" id="1.10.10.2910">
    <property type="match status" value="1"/>
</dbReference>
<dbReference type="PATRIC" id="fig|1393034.3.peg.1405"/>